<feature type="transmembrane region" description="Helical" evidence="9">
    <location>
        <begin position="253"/>
        <end position="274"/>
    </location>
</feature>
<evidence type="ECO:0000313" key="11">
    <source>
        <dbReference type="EMBL" id="SDG53723.1"/>
    </source>
</evidence>
<keyword evidence="12" id="KW-1185">Reference proteome</keyword>
<evidence type="ECO:0000259" key="10">
    <source>
        <dbReference type="PROSITE" id="PS50850"/>
    </source>
</evidence>
<dbReference type="EMBL" id="FNCO01000002">
    <property type="protein sequence ID" value="SDG53723.1"/>
    <property type="molecule type" value="Genomic_DNA"/>
</dbReference>
<protein>
    <recommendedName>
        <fullName evidence="8">Putative tartrate transporter</fullName>
    </recommendedName>
</protein>
<evidence type="ECO:0000256" key="7">
    <source>
        <dbReference type="ARBA" id="ARBA00058119"/>
    </source>
</evidence>
<evidence type="ECO:0000313" key="12">
    <source>
        <dbReference type="Proteomes" id="UP000182894"/>
    </source>
</evidence>
<name>A0A1G7V1R4_9PSED</name>
<keyword evidence="4" id="KW-0058">Aromatic hydrocarbons catabolism</keyword>
<feature type="domain" description="Major facilitator superfamily (MFS) profile" evidence="10">
    <location>
        <begin position="29"/>
        <end position="434"/>
    </location>
</feature>
<feature type="transmembrane region" description="Helical" evidence="9">
    <location>
        <begin position="188"/>
        <end position="210"/>
    </location>
</feature>
<evidence type="ECO:0000256" key="9">
    <source>
        <dbReference type="SAM" id="Phobius"/>
    </source>
</evidence>
<feature type="transmembrane region" description="Helical" evidence="9">
    <location>
        <begin position="120"/>
        <end position="141"/>
    </location>
</feature>
<dbReference type="FunFam" id="1.20.1250.20:FF:000018">
    <property type="entry name" value="MFS transporter permease"/>
    <property type="match status" value="1"/>
</dbReference>
<feature type="transmembrane region" description="Helical" evidence="9">
    <location>
        <begin position="410"/>
        <end position="431"/>
    </location>
</feature>
<dbReference type="PANTHER" id="PTHR43791:SF36">
    <property type="entry name" value="TRANSPORTER, PUTATIVE (AFU_ORTHOLOGUE AFUA_6G08340)-RELATED"/>
    <property type="match status" value="1"/>
</dbReference>
<dbReference type="GO" id="GO:0005886">
    <property type="term" value="C:plasma membrane"/>
    <property type="evidence" value="ECO:0007669"/>
    <property type="project" value="TreeGrafter"/>
</dbReference>
<reference evidence="12" key="1">
    <citation type="submission" date="2016-10" db="EMBL/GenBank/DDBJ databases">
        <authorList>
            <person name="Varghese N."/>
            <person name="Submissions S."/>
        </authorList>
    </citation>
    <scope>NUCLEOTIDE SEQUENCE [LARGE SCALE GENOMIC DNA]</scope>
    <source>
        <strain evidence="12">ATCC 700689</strain>
    </source>
</reference>
<feature type="transmembrane region" description="Helical" evidence="9">
    <location>
        <begin position="153"/>
        <end position="176"/>
    </location>
</feature>
<accession>A0A1G7V1R4</accession>
<keyword evidence="6 9" id="KW-0472">Membrane</keyword>
<proteinExistence type="predicted"/>
<gene>
    <name evidence="11" type="ORF">SAMN05216605_102356</name>
</gene>
<evidence type="ECO:0000256" key="2">
    <source>
        <dbReference type="ARBA" id="ARBA00022448"/>
    </source>
</evidence>
<dbReference type="PANTHER" id="PTHR43791">
    <property type="entry name" value="PERMEASE-RELATED"/>
    <property type="match status" value="1"/>
</dbReference>
<feature type="transmembrane region" description="Helical" evidence="9">
    <location>
        <begin position="376"/>
        <end position="398"/>
    </location>
</feature>
<evidence type="ECO:0000256" key="6">
    <source>
        <dbReference type="ARBA" id="ARBA00023136"/>
    </source>
</evidence>
<dbReference type="Pfam" id="PF07690">
    <property type="entry name" value="MFS_1"/>
    <property type="match status" value="1"/>
</dbReference>
<organism evidence="11 12">
    <name type="scientific">Pseudomonas abietaniphila</name>
    <dbReference type="NCBI Taxonomy" id="89065"/>
    <lineage>
        <taxon>Bacteria</taxon>
        <taxon>Pseudomonadati</taxon>
        <taxon>Pseudomonadota</taxon>
        <taxon>Gammaproteobacteria</taxon>
        <taxon>Pseudomonadales</taxon>
        <taxon>Pseudomonadaceae</taxon>
        <taxon>Pseudomonas</taxon>
    </lineage>
</organism>
<dbReference type="Proteomes" id="UP000182894">
    <property type="component" value="Unassembled WGS sequence"/>
</dbReference>
<evidence type="ECO:0000256" key="5">
    <source>
        <dbReference type="ARBA" id="ARBA00022989"/>
    </source>
</evidence>
<dbReference type="AlphaFoldDB" id="A0A1G7V1R4"/>
<comment type="subcellular location">
    <subcellularLocation>
        <location evidence="1">Membrane</location>
        <topology evidence="1">Multi-pass membrane protein</topology>
    </subcellularLocation>
</comment>
<dbReference type="CDD" id="cd17319">
    <property type="entry name" value="MFS_ExuT_GudP_like"/>
    <property type="match status" value="1"/>
</dbReference>
<dbReference type="RefSeq" id="WP_074750721.1">
    <property type="nucleotide sequence ID" value="NZ_FNCO01000002.1"/>
</dbReference>
<evidence type="ECO:0000256" key="4">
    <source>
        <dbReference type="ARBA" id="ARBA00022797"/>
    </source>
</evidence>
<feature type="transmembrane region" description="Helical" evidence="9">
    <location>
        <begin position="95"/>
        <end position="114"/>
    </location>
</feature>
<dbReference type="SUPFAM" id="SSF103473">
    <property type="entry name" value="MFS general substrate transporter"/>
    <property type="match status" value="1"/>
</dbReference>
<dbReference type="Gene3D" id="1.20.1250.20">
    <property type="entry name" value="MFS general substrate transporter like domains"/>
    <property type="match status" value="2"/>
</dbReference>
<dbReference type="OrthoDB" id="9773957at2"/>
<dbReference type="PROSITE" id="PS50850">
    <property type="entry name" value="MFS"/>
    <property type="match status" value="1"/>
</dbReference>
<sequence>MSESLAQDGVSPVVDASEDAAYRKAAWRILPLLLLCYLLAYLDRVNVGFAKLQMSDDLHFSEAVYGLGAGIFFIAYFLVEIPSNLILHKVGARLWIARIMISWGVISSCMAFVTTPTSFYVMRFLLGLAEAGFYPGVILYLSYWFPTHRRGKMFAMFATAVPLSGLIGAPLSGWLMTAFNGAHGYAGWQWLFFIEGLPSIAVGILVIFCLSDRISHAGWLTQEQKTLLQSRIDAETKGHVAHSVREVFLQPRMWLLTGIYFCLIAGFYTVGFWLPTLVRQAGVTDVLQIGLLTAIPYGAAVATMVLVSRNADRLRERRWHLALTALVGGIGLIISATWSDNFTVSMIGLTLGAMGALSTLPLFWPLPTAFLGGTAAAAGIALINSCGNLAGFVSPYLMGFLKDMTQSTTIGMYVMASALFLGAALVFRIPAKLVNR</sequence>
<dbReference type="STRING" id="89065.SAMN05216605_102356"/>
<evidence type="ECO:0000256" key="1">
    <source>
        <dbReference type="ARBA" id="ARBA00004141"/>
    </source>
</evidence>
<dbReference type="InterPro" id="IPR036259">
    <property type="entry name" value="MFS_trans_sf"/>
</dbReference>
<keyword evidence="2" id="KW-0813">Transport</keyword>
<feature type="transmembrane region" description="Helical" evidence="9">
    <location>
        <begin position="286"/>
        <end position="307"/>
    </location>
</feature>
<evidence type="ECO:0000256" key="8">
    <source>
        <dbReference type="ARBA" id="ARBA00074139"/>
    </source>
</evidence>
<keyword evidence="3 9" id="KW-0812">Transmembrane</keyword>
<feature type="transmembrane region" description="Helical" evidence="9">
    <location>
        <begin position="63"/>
        <end position="83"/>
    </location>
</feature>
<feature type="transmembrane region" description="Helical" evidence="9">
    <location>
        <begin position="319"/>
        <end position="338"/>
    </location>
</feature>
<comment type="function">
    <text evidence="7">Component of the tartrate utilization system and may allow entry of tartrate and tartrate dehydrogenase.</text>
</comment>
<evidence type="ECO:0000256" key="3">
    <source>
        <dbReference type="ARBA" id="ARBA00022692"/>
    </source>
</evidence>
<feature type="transmembrane region" description="Helical" evidence="9">
    <location>
        <begin position="344"/>
        <end position="364"/>
    </location>
</feature>
<dbReference type="InterPro" id="IPR011701">
    <property type="entry name" value="MFS"/>
</dbReference>
<keyword evidence="5 9" id="KW-1133">Transmembrane helix</keyword>
<dbReference type="GO" id="GO:0022857">
    <property type="term" value="F:transmembrane transporter activity"/>
    <property type="evidence" value="ECO:0007669"/>
    <property type="project" value="InterPro"/>
</dbReference>
<feature type="transmembrane region" description="Helical" evidence="9">
    <location>
        <begin position="25"/>
        <end position="43"/>
    </location>
</feature>
<dbReference type="InterPro" id="IPR020846">
    <property type="entry name" value="MFS_dom"/>
</dbReference>
<dbReference type="FunFam" id="1.20.1250.20:FF:000126">
    <property type="entry name" value="MFS transporter permease"/>
    <property type="match status" value="1"/>
</dbReference>